<dbReference type="Ensembl" id="ENSFALT00000026852.1">
    <property type="protein sequence ID" value="ENSFALP00000021222.1"/>
    <property type="gene ID" value="ENSFALG00000023395.1"/>
</dbReference>
<proteinExistence type="predicted"/>
<dbReference type="AlphaFoldDB" id="A0A803VER6"/>
<evidence type="ECO:0000256" key="1">
    <source>
        <dbReference type="SAM" id="MobiDB-lite"/>
    </source>
</evidence>
<sequence length="120" mass="13094">SGVQRSGVWHSGVQHSGVEHSGVQHSGVQHSGVGHSGVQHSVASRGFGIGREEPPNLTLFPHFKKDTKVLEWVQGKAEKLRKGLESQCHEEQLRGLSLEKRRLRGTLVALTTPLPRDGIP</sequence>
<feature type="region of interest" description="Disordered" evidence="1">
    <location>
        <begin position="1"/>
        <end position="40"/>
    </location>
</feature>
<protein>
    <submittedName>
        <fullName evidence="2">Uncharacterized protein</fullName>
    </submittedName>
</protein>
<organism evidence="2 3">
    <name type="scientific">Ficedula albicollis</name>
    <name type="common">Collared flycatcher</name>
    <name type="synonym">Muscicapa albicollis</name>
    <dbReference type="NCBI Taxonomy" id="59894"/>
    <lineage>
        <taxon>Eukaryota</taxon>
        <taxon>Metazoa</taxon>
        <taxon>Chordata</taxon>
        <taxon>Craniata</taxon>
        <taxon>Vertebrata</taxon>
        <taxon>Euteleostomi</taxon>
        <taxon>Archelosauria</taxon>
        <taxon>Archosauria</taxon>
        <taxon>Dinosauria</taxon>
        <taxon>Saurischia</taxon>
        <taxon>Theropoda</taxon>
        <taxon>Coelurosauria</taxon>
        <taxon>Aves</taxon>
        <taxon>Neognathae</taxon>
        <taxon>Neoaves</taxon>
        <taxon>Telluraves</taxon>
        <taxon>Australaves</taxon>
        <taxon>Passeriformes</taxon>
        <taxon>Muscicapidae</taxon>
        <taxon>Ficedula</taxon>
    </lineage>
</organism>
<accession>A0A803VER6</accession>
<keyword evidence="3" id="KW-1185">Reference proteome</keyword>
<evidence type="ECO:0000313" key="3">
    <source>
        <dbReference type="Proteomes" id="UP000016665"/>
    </source>
</evidence>
<name>A0A803VER6_FICAL</name>
<reference evidence="2" key="2">
    <citation type="submission" date="2025-08" db="UniProtKB">
        <authorList>
            <consortium name="Ensembl"/>
        </authorList>
    </citation>
    <scope>IDENTIFICATION</scope>
</reference>
<evidence type="ECO:0000313" key="2">
    <source>
        <dbReference type="Ensembl" id="ENSFALP00000021222.1"/>
    </source>
</evidence>
<reference evidence="2" key="3">
    <citation type="submission" date="2025-09" db="UniProtKB">
        <authorList>
            <consortium name="Ensembl"/>
        </authorList>
    </citation>
    <scope>IDENTIFICATION</scope>
</reference>
<feature type="compositionally biased region" description="Low complexity" evidence="1">
    <location>
        <begin position="20"/>
        <end position="40"/>
    </location>
</feature>
<reference evidence="2 3" key="1">
    <citation type="journal article" date="2012" name="Nature">
        <title>The genomic landscape of species divergence in Ficedula flycatchers.</title>
        <authorList>
            <person name="Ellegren H."/>
            <person name="Smeds L."/>
            <person name="Burri R."/>
            <person name="Olason P.I."/>
            <person name="Backstrom N."/>
            <person name="Kawakami T."/>
            <person name="Kunstner A."/>
            <person name="Makinen H."/>
            <person name="Nadachowska-Brzyska K."/>
            <person name="Qvarnstrom A."/>
            <person name="Uebbing S."/>
            <person name="Wolf J.B."/>
        </authorList>
    </citation>
    <scope>NUCLEOTIDE SEQUENCE [LARGE SCALE GENOMIC DNA]</scope>
</reference>
<dbReference type="Proteomes" id="UP000016665">
    <property type="component" value="Chromosome 24"/>
</dbReference>